<keyword evidence="8" id="KW-1185">Reference proteome</keyword>
<evidence type="ECO:0000259" key="6">
    <source>
        <dbReference type="Pfam" id="PF01103"/>
    </source>
</evidence>
<dbReference type="InterPro" id="IPR000184">
    <property type="entry name" value="Bac_surfAg_D15"/>
</dbReference>
<organism evidence="7 8">
    <name type="scientific">Metschnikowia bicuspidata</name>
    <dbReference type="NCBI Taxonomy" id="27322"/>
    <lineage>
        <taxon>Eukaryota</taxon>
        <taxon>Fungi</taxon>
        <taxon>Dikarya</taxon>
        <taxon>Ascomycota</taxon>
        <taxon>Saccharomycotina</taxon>
        <taxon>Pichiomycetes</taxon>
        <taxon>Metschnikowiaceae</taxon>
        <taxon>Metschnikowia</taxon>
    </lineage>
</organism>
<dbReference type="PANTHER" id="PTHR12815:SF18">
    <property type="entry name" value="SORTING AND ASSEMBLY MACHINERY COMPONENT 50 HOMOLOG"/>
    <property type="match status" value="1"/>
</dbReference>
<proteinExistence type="inferred from homology"/>
<protein>
    <recommendedName>
        <fullName evidence="6">Bacterial surface antigen (D15) domain-containing protein</fullName>
    </recommendedName>
</protein>
<evidence type="ECO:0000313" key="8">
    <source>
        <dbReference type="Proteomes" id="UP000268321"/>
    </source>
</evidence>
<reference evidence="8" key="1">
    <citation type="journal article" date="2018" name="Nat. Microbiol.">
        <title>Leveraging single-cell genomics to expand the fungal tree of life.</title>
        <authorList>
            <person name="Ahrendt S.R."/>
            <person name="Quandt C.A."/>
            <person name="Ciobanu D."/>
            <person name="Clum A."/>
            <person name="Salamov A."/>
            <person name="Andreopoulos B."/>
            <person name="Cheng J.F."/>
            <person name="Woyke T."/>
            <person name="Pelin A."/>
            <person name="Henrissat B."/>
            <person name="Reynolds N.K."/>
            <person name="Benny G.L."/>
            <person name="Smith M.E."/>
            <person name="James T.Y."/>
            <person name="Grigoriev I.V."/>
        </authorList>
    </citation>
    <scope>NUCLEOTIDE SEQUENCE [LARGE SCALE GENOMIC DNA]</scope>
    <source>
        <strain evidence="8">Baker2002</strain>
    </source>
</reference>
<dbReference type="Gene3D" id="2.40.160.50">
    <property type="entry name" value="membrane protein fhac: a member of the omp85/tpsb transporter family"/>
    <property type="match status" value="1"/>
</dbReference>
<dbReference type="AlphaFoldDB" id="A0A4P9ZEQ0"/>
<keyword evidence="4" id="KW-0812">Transmembrane</keyword>
<dbReference type="Proteomes" id="UP000268321">
    <property type="component" value="Unassembled WGS sequence"/>
</dbReference>
<dbReference type="Pfam" id="PF01103">
    <property type="entry name" value="Omp85"/>
    <property type="match status" value="1"/>
</dbReference>
<accession>A0A4P9ZEQ0</accession>
<evidence type="ECO:0000256" key="4">
    <source>
        <dbReference type="ARBA" id="ARBA00022692"/>
    </source>
</evidence>
<dbReference type="GO" id="GO:0005741">
    <property type="term" value="C:mitochondrial outer membrane"/>
    <property type="evidence" value="ECO:0007669"/>
    <property type="project" value="UniProtKB-SubCell"/>
</dbReference>
<gene>
    <name evidence="7" type="ORF">METBISCDRAFT_13905</name>
</gene>
<dbReference type="EMBL" id="ML004441">
    <property type="protein sequence ID" value="RKP31486.1"/>
    <property type="molecule type" value="Genomic_DNA"/>
</dbReference>
<dbReference type="GO" id="GO:0045040">
    <property type="term" value="P:protein insertion into mitochondrial outer membrane"/>
    <property type="evidence" value="ECO:0007669"/>
    <property type="project" value="TreeGrafter"/>
</dbReference>
<feature type="domain" description="Bacterial surface antigen (D15)" evidence="6">
    <location>
        <begin position="174"/>
        <end position="482"/>
    </location>
</feature>
<dbReference type="PANTHER" id="PTHR12815">
    <property type="entry name" value="SORTING AND ASSEMBLY MACHINERY SAMM50 PROTEIN FAMILY MEMBER"/>
    <property type="match status" value="1"/>
</dbReference>
<evidence type="ECO:0000256" key="2">
    <source>
        <dbReference type="ARBA" id="ARBA00010913"/>
    </source>
</evidence>
<evidence type="ECO:0000313" key="7">
    <source>
        <dbReference type="EMBL" id="RKP31486.1"/>
    </source>
</evidence>
<keyword evidence="5" id="KW-0472">Membrane</keyword>
<comment type="similarity">
    <text evidence="2">Belongs to the SAM50/omp85 family.</text>
</comment>
<name>A0A4P9ZEQ0_9ASCO</name>
<keyword evidence="3" id="KW-1134">Transmembrane beta strand</keyword>
<dbReference type="InterPro" id="IPR039910">
    <property type="entry name" value="D15-like"/>
</dbReference>
<comment type="subcellular location">
    <subcellularLocation>
        <location evidence="1">Mitochondrion outer membrane</location>
        <topology evidence="1">Multi-pass membrane protein</topology>
    </subcellularLocation>
</comment>
<dbReference type="OrthoDB" id="1724197at2759"/>
<evidence type="ECO:0000256" key="3">
    <source>
        <dbReference type="ARBA" id="ARBA00022452"/>
    </source>
</evidence>
<evidence type="ECO:0000256" key="5">
    <source>
        <dbReference type="ARBA" id="ARBA00023136"/>
    </source>
</evidence>
<sequence>MDLQADLTEQFGEKLPQNGLQDTELSDIEKNLARLVLLRLELMTTQSQTFMEALFSDNTTLPIRVKNVQVTGGEKFRDAFLCKQLRPLLAQELFTLTDFVRAVDASYHALQKHQVLQNCLLQIHTLPRKPWQMRSTLEVVPVFNLLPQKRFFAKTGTNVGNGEGDGYIQFLLRNLFGGGENLVFDAVTGTKTPSSYLCDYSQPMFLDPRYVWNTLLYVNTRKLDAIQSSVETTGVTNKILTRFDAPTNFNVAFENCWRSLSNHGLRSLEVMSQLATSYKSSVLLNAEYDSRDSRVLPLTGHFARLGLEHCGLFSNNIAYSKIIWESQLAQKVHQNHSLLFSTRVGALINTRDRPSSILDRFNCGGPNDIRSFSLNGLGPKDNNSSVGGDFFASCGLSVVSKIPRVLPNCNFKLHHFINAGKLFASKHELCSAFYKNYSVGVGSGIMYNHPMARFELNFVLPLCASSTDYVRKGLQYGVGVSFL</sequence>
<evidence type="ECO:0000256" key="1">
    <source>
        <dbReference type="ARBA" id="ARBA00004374"/>
    </source>
</evidence>